<sequence>MDRSEPRTAVPPAVAAGPGLAESDRRLLGFEAREWPHPGVKEEAMRVELGLSAARYYQRLGALLDEPEALRADPLLVRRLQRLRDAREAARRRRIPPAVAG</sequence>
<proteinExistence type="predicted"/>
<gene>
    <name evidence="1" type="ORF">GB864_04070</name>
</gene>
<evidence type="ECO:0000313" key="2">
    <source>
        <dbReference type="Proteomes" id="UP000438182"/>
    </source>
</evidence>
<dbReference type="RefSeq" id="WP_160423076.1">
    <property type="nucleotide sequence ID" value="NZ_WSTA01000011.1"/>
</dbReference>
<accession>A0A6I4NTK5</accession>
<dbReference type="AlphaFoldDB" id="A0A6I4NTK5"/>
<dbReference type="EMBL" id="WSTA01000011">
    <property type="protein sequence ID" value="MWB97728.1"/>
    <property type="molecule type" value="Genomic_DNA"/>
</dbReference>
<reference evidence="1 2" key="1">
    <citation type="submission" date="2019-12" db="EMBL/GenBank/DDBJ databases">
        <authorList>
            <person name="Kim Y.S."/>
        </authorList>
    </citation>
    <scope>NUCLEOTIDE SEQUENCE [LARGE SCALE GENOMIC DNA]</scope>
    <source>
        <strain evidence="1 2">MMS17-SY077</strain>
    </source>
</reference>
<dbReference type="Proteomes" id="UP000438182">
    <property type="component" value="Unassembled WGS sequence"/>
</dbReference>
<organism evidence="1 2">
    <name type="scientific">Agromyces seonyuensis</name>
    <dbReference type="NCBI Taxonomy" id="2662446"/>
    <lineage>
        <taxon>Bacteria</taxon>
        <taxon>Bacillati</taxon>
        <taxon>Actinomycetota</taxon>
        <taxon>Actinomycetes</taxon>
        <taxon>Micrococcales</taxon>
        <taxon>Microbacteriaceae</taxon>
        <taxon>Agromyces</taxon>
    </lineage>
</organism>
<keyword evidence="2" id="KW-1185">Reference proteome</keyword>
<evidence type="ECO:0000313" key="1">
    <source>
        <dbReference type="EMBL" id="MWB97728.1"/>
    </source>
</evidence>
<name>A0A6I4NTK5_9MICO</name>
<dbReference type="InterPro" id="IPR021678">
    <property type="entry name" value="DUF3263"/>
</dbReference>
<dbReference type="Pfam" id="PF11662">
    <property type="entry name" value="DUF3263"/>
    <property type="match status" value="1"/>
</dbReference>
<protein>
    <submittedName>
        <fullName evidence="1">DUF3263 domain-containing protein</fullName>
    </submittedName>
</protein>
<comment type="caution">
    <text evidence="1">The sequence shown here is derived from an EMBL/GenBank/DDBJ whole genome shotgun (WGS) entry which is preliminary data.</text>
</comment>